<feature type="domain" description="PPIase FKBP-type" evidence="9">
    <location>
        <begin position="231"/>
        <end position="320"/>
    </location>
</feature>
<dbReference type="SUPFAM" id="SSF54534">
    <property type="entry name" value="FKBP-like"/>
    <property type="match status" value="2"/>
</dbReference>
<feature type="region of interest" description="Disordered" evidence="7">
    <location>
        <begin position="51"/>
        <end position="72"/>
    </location>
</feature>
<evidence type="ECO:0000313" key="11">
    <source>
        <dbReference type="Proteomes" id="UP000242367"/>
    </source>
</evidence>
<comment type="caution">
    <text evidence="10">The sequence shown here is derived from an EMBL/GenBank/DDBJ whole genome shotgun (WGS) entry which is preliminary data.</text>
</comment>
<dbReference type="Gene3D" id="3.10.50.40">
    <property type="match status" value="2"/>
</dbReference>
<dbReference type="GO" id="GO:0003755">
    <property type="term" value="F:peptidyl-prolyl cis-trans isomerase activity"/>
    <property type="evidence" value="ECO:0007669"/>
    <property type="project" value="UniProtKB-UniRule"/>
</dbReference>
<evidence type="ECO:0000256" key="7">
    <source>
        <dbReference type="SAM" id="MobiDB-lite"/>
    </source>
</evidence>
<dbReference type="InterPro" id="IPR001179">
    <property type="entry name" value="PPIase_FKBP_dom"/>
</dbReference>
<comment type="similarity">
    <text evidence="2 6">Belongs to the FKBP-type PPIase family.</text>
</comment>
<dbReference type="PROSITE" id="PS50059">
    <property type="entry name" value="FKBP_PPIASE"/>
    <property type="match status" value="2"/>
</dbReference>
<evidence type="ECO:0000256" key="5">
    <source>
        <dbReference type="PROSITE-ProRule" id="PRU00277"/>
    </source>
</evidence>
<comment type="catalytic activity">
    <reaction evidence="1 5 6">
        <text>[protein]-peptidylproline (omega=180) = [protein]-peptidylproline (omega=0)</text>
        <dbReference type="Rhea" id="RHEA:16237"/>
        <dbReference type="Rhea" id="RHEA-COMP:10747"/>
        <dbReference type="Rhea" id="RHEA-COMP:10748"/>
        <dbReference type="ChEBI" id="CHEBI:83833"/>
        <dbReference type="ChEBI" id="CHEBI:83834"/>
        <dbReference type="EC" id="5.2.1.8"/>
    </reaction>
</comment>
<accession>A0A2P4UB03</accession>
<evidence type="ECO:0000256" key="2">
    <source>
        <dbReference type="ARBA" id="ARBA00006577"/>
    </source>
</evidence>
<evidence type="ECO:0000313" key="10">
    <source>
        <dbReference type="EMBL" id="POM22214.1"/>
    </source>
</evidence>
<dbReference type="PANTHER" id="PTHR43811:SF19">
    <property type="entry name" value="39 KDA FK506-BINDING NUCLEAR PROTEIN"/>
    <property type="match status" value="1"/>
</dbReference>
<evidence type="ECO:0000256" key="6">
    <source>
        <dbReference type="RuleBase" id="RU003915"/>
    </source>
</evidence>
<proteinExistence type="inferred from homology"/>
<reference evidence="10 11" key="1">
    <citation type="journal article" date="2017" name="Chemistry">
        <title>Isolation, Biosynthesis and Chemical Modifications of Rubterolones A-F: Rare Tropolone Alkaloids from Actinomadura sp. 5-2.</title>
        <authorList>
            <person name="Guo H."/>
            <person name="Benndorf R."/>
            <person name="Leichnitz D."/>
            <person name="Klassen J.L."/>
            <person name="Vollmers J."/>
            <person name="Gorls H."/>
            <person name="Steinacker M."/>
            <person name="Weigel C."/>
            <person name="Dahse H.M."/>
            <person name="Kaster A.K."/>
            <person name="de Beer Z.W."/>
            <person name="Poulsen M."/>
            <person name="Beemelmanns C."/>
        </authorList>
    </citation>
    <scope>NUCLEOTIDE SEQUENCE [LARGE SCALE GENOMIC DNA]</scope>
    <source>
        <strain evidence="10 11">5-2</strain>
    </source>
</reference>
<gene>
    <name evidence="10" type="primary">fkbP_3</name>
    <name evidence="10" type="ORF">BTM25_56260</name>
</gene>
<evidence type="ECO:0000256" key="4">
    <source>
        <dbReference type="ARBA" id="ARBA00023235"/>
    </source>
</evidence>
<protein>
    <recommendedName>
        <fullName evidence="6">Peptidyl-prolyl cis-trans isomerase</fullName>
        <ecNumber evidence="6">5.2.1.8</ecNumber>
    </recommendedName>
</protein>
<keyword evidence="8" id="KW-0732">Signal</keyword>
<dbReference type="RefSeq" id="WP_103566639.1">
    <property type="nucleotide sequence ID" value="NZ_MTBP01000006.1"/>
</dbReference>
<dbReference type="Pfam" id="PF00254">
    <property type="entry name" value="FKBP_C"/>
    <property type="match status" value="2"/>
</dbReference>
<name>A0A2P4UB03_9ACTN</name>
<organism evidence="10 11">
    <name type="scientific">Actinomadura rubteroloni</name>
    <dbReference type="NCBI Taxonomy" id="1926885"/>
    <lineage>
        <taxon>Bacteria</taxon>
        <taxon>Bacillati</taxon>
        <taxon>Actinomycetota</taxon>
        <taxon>Actinomycetes</taxon>
        <taxon>Streptosporangiales</taxon>
        <taxon>Thermomonosporaceae</taxon>
        <taxon>Actinomadura</taxon>
    </lineage>
</organism>
<keyword evidence="4 5" id="KW-0413">Isomerase</keyword>
<dbReference type="AlphaFoldDB" id="A0A2P4UB03"/>
<evidence type="ECO:0000256" key="8">
    <source>
        <dbReference type="SAM" id="SignalP"/>
    </source>
</evidence>
<feature type="signal peptide" evidence="8">
    <location>
        <begin position="1"/>
        <end position="31"/>
    </location>
</feature>
<feature type="domain" description="PPIase FKBP-type" evidence="9">
    <location>
        <begin position="82"/>
        <end position="172"/>
    </location>
</feature>
<dbReference type="EC" id="5.2.1.8" evidence="6"/>
<keyword evidence="11" id="KW-1185">Reference proteome</keyword>
<feature type="chain" id="PRO_5039652312" description="Peptidyl-prolyl cis-trans isomerase" evidence="8">
    <location>
        <begin position="32"/>
        <end position="320"/>
    </location>
</feature>
<dbReference type="PROSITE" id="PS51257">
    <property type="entry name" value="PROKAR_LIPOPROTEIN"/>
    <property type="match status" value="1"/>
</dbReference>
<evidence type="ECO:0000256" key="3">
    <source>
        <dbReference type="ARBA" id="ARBA00023110"/>
    </source>
</evidence>
<dbReference type="PANTHER" id="PTHR43811">
    <property type="entry name" value="FKBP-TYPE PEPTIDYL-PROLYL CIS-TRANS ISOMERASE FKPA"/>
    <property type="match status" value="1"/>
</dbReference>
<evidence type="ECO:0000259" key="9">
    <source>
        <dbReference type="PROSITE" id="PS50059"/>
    </source>
</evidence>
<dbReference type="InterPro" id="IPR046357">
    <property type="entry name" value="PPIase_dom_sf"/>
</dbReference>
<sequence precursor="true">MRRRFLVPRSVSFRSPAAGSLAVALAVGLLAGGCGGGGDVQVEVKGKAGAEPSVSFPKGGKPDAGYAEKSLHDGKGAPVRRGDLVVADYVSYRWNGAKTRLLDDTYKAGVPAAFQTGKLVKGLDRALAGARPGERVVARVPPADAYGADGDPAHGVSAGDTLVYVLDVRAAFGKNAVVPGRQQTLDDPKLPKVGPVAPGRAASVLMPQTAPPKALTTQTLVDGGGPVVASGQLVAMQYQMMNWRDGQVLGSSWQDGEVHWAVAGRQQLVAGLDQALVGSRVGSRLLVVVPPALGKAAWRSRLQLKPSDTLVFVVDVLGAY</sequence>
<dbReference type="EMBL" id="MTBP01000006">
    <property type="protein sequence ID" value="POM22214.1"/>
    <property type="molecule type" value="Genomic_DNA"/>
</dbReference>
<keyword evidence="3 5" id="KW-0697">Rotamase</keyword>
<dbReference type="Proteomes" id="UP000242367">
    <property type="component" value="Unassembled WGS sequence"/>
</dbReference>
<evidence type="ECO:0000256" key="1">
    <source>
        <dbReference type="ARBA" id="ARBA00000971"/>
    </source>
</evidence>